<comment type="caution">
    <text evidence="3">The sequence shown here is derived from an EMBL/GenBank/DDBJ whole genome shotgun (WGS) entry which is preliminary data.</text>
</comment>
<sequence>MKTLFILCASLLLTTATFAQQATDPTQDPTALGNAFFKAMLDEDSKTLGTLLTSDFNLISFDGTPVEGDMLVQGVGGGYVVVEAATVSDTRVRQYNSDAAVMTGNWKSKGNVQGNGFDNTVSFTLTCVKQGSAWKIANVQFTPMR</sequence>
<gene>
    <name evidence="3" type="ORF">GO755_06610</name>
</gene>
<protein>
    <submittedName>
        <fullName evidence="3">DUF4440 domain-containing protein</fullName>
    </submittedName>
</protein>
<dbReference type="InterPro" id="IPR027843">
    <property type="entry name" value="DUF4440"/>
</dbReference>
<organism evidence="3 4">
    <name type="scientific">Spirosoma arboris</name>
    <dbReference type="NCBI Taxonomy" id="2682092"/>
    <lineage>
        <taxon>Bacteria</taxon>
        <taxon>Pseudomonadati</taxon>
        <taxon>Bacteroidota</taxon>
        <taxon>Cytophagia</taxon>
        <taxon>Cytophagales</taxon>
        <taxon>Cytophagaceae</taxon>
        <taxon>Spirosoma</taxon>
    </lineage>
</organism>
<dbReference type="Pfam" id="PF14534">
    <property type="entry name" value="DUF4440"/>
    <property type="match status" value="1"/>
</dbReference>
<dbReference type="RefSeq" id="WP_157583930.1">
    <property type="nucleotide sequence ID" value="NZ_WPIN01000002.1"/>
</dbReference>
<dbReference type="Gene3D" id="3.10.450.50">
    <property type="match status" value="1"/>
</dbReference>
<feature type="signal peptide" evidence="1">
    <location>
        <begin position="1"/>
        <end position="19"/>
    </location>
</feature>
<evidence type="ECO:0000259" key="2">
    <source>
        <dbReference type="Pfam" id="PF14534"/>
    </source>
</evidence>
<accession>A0A7K1S7A9</accession>
<dbReference type="Proteomes" id="UP000436006">
    <property type="component" value="Unassembled WGS sequence"/>
</dbReference>
<proteinExistence type="predicted"/>
<feature type="chain" id="PRO_5029443400" evidence="1">
    <location>
        <begin position="20"/>
        <end position="145"/>
    </location>
</feature>
<dbReference type="EMBL" id="WPIN01000002">
    <property type="protein sequence ID" value="MVM29697.1"/>
    <property type="molecule type" value="Genomic_DNA"/>
</dbReference>
<dbReference type="InterPro" id="IPR032710">
    <property type="entry name" value="NTF2-like_dom_sf"/>
</dbReference>
<evidence type="ECO:0000256" key="1">
    <source>
        <dbReference type="SAM" id="SignalP"/>
    </source>
</evidence>
<feature type="domain" description="DUF4440" evidence="2">
    <location>
        <begin position="31"/>
        <end position="136"/>
    </location>
</feature>
<name>A0A7K1S7A9_9BACT</name>
<keyword evidence="4" id="KW-1185">Reference proteome</keyword>
<dbReference type="SUPFAM" id="SSF54427">
    <property type="entry name" value="NTF2-like"/>
    <property type="match status" value="1"/>
</dbReference>
<keyword evidence="1" id="KW-0732">Signal</keyword>
<dbReference type="AlphaFoldDB" id="A0A7K1S7A9"/>
<evidence type="ECO:0000313" key="4">
    <source>
        <dbReference type="Proteomes" id="UP000436006"/>
    </source>
</evidence>
<evidence type="ECO:0000313" key="3">
    <source>
        <dbReference type="EMBL" id="MVM29697.1"/>
    </source>
</evidence>
<reference evidence="3 4" key="1">
    <citation type="submission" date="2019-12" db="EMBL/GenBank/DDBJ databases">
        <title>Spirosoma sp. HMF4905 genome sequencing and assembly.</title>
        <authorList>
            <person name="Kang H."/>
            <person name="Cha I."/>
            <person name="Kim H."/>
            <person name="Joh K."/>
        </authorList>
    </citation>
    <scope>NUCLEOTIDE SEQUENCE [LARGE SCALE GENOMIC DNA]</scope>
    <source>
        <strain evidence="3 4">HMF4905</strain>
    </source>
</reference>